<organism evidence="1 2">
    <name type="scientific">Boletus edulis BED1</name>
    <dbReference type="NCBI Taxonomy" id="1328754"/>
    <lineage>
        <taxon>Eukaryota</taxon>
        <taxon>Fungi</taxon>
        <taxon>Dikarya</taxon>
        <taxon>Basidiomycota</taxon>
        <taxon>Agaricomycotina</taxon>
        <taxon>Agaricomycetes</taxon>
        <taxon>Agaricomycetidae</taxon>
        <taxon>Boletales</taxon>
        <taxon>Boletineae</taxon>
        <taxon>Boletaceae</taxon>
        <taxon>Boletoideae</taxon>
        <taxon>Boletus</taxon>
    </lineage>
</organism>
<feature type="non-terminal residue" evidence="1">
    <location>
        <position position="168"/>
    </location>
</feature>
<evidence type="ECO:0000313" key="1">
    <source>
        <dbReference type="EMBL" id="KAF8423005.1"/>
    </source>
</evidence>
<name>A0AAD4BEL1_BOLED</name>
<gene>
    <name evidence="1" type="ORF">L210DRAFT_3322013</name>
</gene>
<evidence type="ECO:0000313" key="2">
    <source>
        <dbReference type="Proteomes" id="UP001194468"/>
    </source>
</evidence>
<protein>
    <submittedName>
        <fullName evidence="1">Uncharacterized protein</fullName>
    </submittedName>
</protein>
<reference evidence="1" key="2">
    <citation type="journal article" date="2020" name="Nat. Commun.">
        <title>Large-scale genome sequencing of mycorrhizal fungi provides insights into the early evolution of symbiotic traits.</title>
        <authorList>
            <person name="Miyauchi S."/>
            <person name="Kiss E."/>
            <person name="Kuo A."/>
            <person name="Drula E."/>
            <person name="Kohler A."/>
            <person name="Sanchez-Garcia M."/>
            <person name="Morin E."/>
            <person name="Andreopoulos B."/>
            <person name="Barry K.W."/>
            <person name="Bonito G."/>
            <person name="Buee M."/>
            <person name="Carver A."/>
            <person name="Chen C."/>
            <person name="Cichocki N."/>
            <person name="Clum A."/>
            <person name="Culley D."/>
            <person name="Crous P.W."/>
            <person name="Fauchery L."/>
            <person name="Girlanda M."/>
            <person name="Hayes R.D."/>
            <person name="Keri Z."/>
            <person name="LaButti K."/>
            <person name="Lipzen A."/>
            <person name="Lombard V."/>
            <person name="Magnuson J."/>
            <person name="Maillard F."/>
            <person name="Murat C."/>
            <person name="Nolan M."/>
            <person name="Ohm R.A."/>
            <person name="Pangilinan J."/>
            <person name="Pereira M.F."/>
            <person name="Perotto S."/>
            <person name="Peter M."/>
            <person name="Pfister S."/>
            <person name="Riley R."/>
            <person name="Sitrit Y."/>
            <person name="Stielow J.B."/>
            <person name="Szollosi G."/>
            <person name="Zifcakova L."/>
            <person name="Stursova M."/>
            <person name="Spatafora J.W."/>
            <person name="Tedersoo L."/>
            <person name="Vaario L.M."/>
            <person name="Yamada A."/>
            <person name="Yan M."/>
            <person name="Wang P."/>
            <person name="Xu J."/>
            <person name="Bruns T."/>
            <person name="Baldrian P."/>
            <person name="Vilgalys R."/>
            <person name="Dunand C."/>
            <person name="Henrissat B."/>
            <person name="Grigoriev I.V."/>
            <person name="Hibbett D."/>
            <person name="Nagy L.G."/>
            <person name="Martin F.M."/>
        </authorList>
    </citation>
    <scope>NUCLEOTIDE SEQUENCE</scope>
    <source>
        <strain evidence="1">BED1</strain>
    </source>
</reference>
<dbReference type="EMBL" id="WHUW01000119">
    <property type="protein sequence ID" value="KAF8423005.1"/>
    <property type="molecule type" value="Genomic_DNA"/>
</dbReference>
<sequence length="168" mass="19559">VKAQFSRRHTHNEQTVVCPCGIILAHATFFGTEAVSNDFTRKVFSVPGTQKPEHCIYHTACDAKQQVKARIEKWWKGIGMCVDIWHLLNKHKMTHDFCQRYCNPSDYPELMNEDGTGWWFNMSITEQINVWLGSYHSICREMLLVKYNFFLDEMVCLHNIVTIASLNS</sequence>
<comment type="caution">
    <text evidence="1">The sequence shown here is derived from an EMBL/GenBank/DDBJ whole genome shotgun (WGS) entry which is preliminary data.</text>
</comment>
<dbReference type="Proteomes" id="UP001194468">
    <property type="component" value="Unassembled WGS sequence"/>
</dbReference>
<accession>A0AAD4BEL1</accession>
<feature type="non-terminal residue" evidence="1">
    <location>
        <position position="1"/>
    </location>
</feature>
<proteinExistence type="predicted"/>
<reference evidence="1" key="1">
    <citation type="submission" date="2019-10" db="EMBL/GenBank/DDBJ databases">
        <authorList>
            <consortium name="DOE Joint Genome Institute"/>
            <person name="Kuo A."/>
            <person name="Miyauchi S."/>
            <person name="Kiss E."/>
            <person name="Drula E."/>
            <person name="Kohler A."/>
            <person name="Sanchez-Garcia M."/>
            <person name="Andreopoulos B."/>
            <person name="Barry K.W."/>
            <person name="Bonito G."/>
            <person name="Buee M."/>
            <person name="Carver A."/>
            <person name="Chen C."/>
            <person name="Cichocki N."/>
            <person name="Clum A."/>
            <person name="Culley D."/>
            <person name="Crous P.W."/>
            <person name="Fauchery L."/>
            <person name="Girlanda M."/>
            <person name="Hayes R."/>
            <person name="Keri Z."/>
            <person name="LaButti K."/>
            <person name="Lipzen A."/>
            <person name="Lombard V."/>
            <person name="Magnuson J."/>
            <person name="Maillard F."/>
            <person name="Morin E."/>
            <person name="Murat C."/>
            <person name="Nolan M."/>
            <person name="Ohm R."/>
            <person name="Pangilinan J."/>
            <person name="Pereira M."/>
            <person name="Perotto S."/>
            <person name="Peter M."/>
            <person name="Riley R."/>
            <person name="Sitrit Y."/>
            <person name="Stielow B."/>
            <person name="Szollosi G."/>
            <person name="Zifcakova L."/>
            <person name="Stursova M."/>
            <person name="Spatafora J.W."/>
            <person name="Tedersoo L."/>
            <person name="Vaario L.-M."/>
            <person name="Yamada A."/>
            <person name="Yan M."/>
            <person name="Wang P."/>
            <person name="Xu J."/>
            <person name="Bruns T."/>
            <person name="Baldrian P."/>
            <person name="Vilgalys R."/>
            <person name="Henrissat B."/>
            <person name="Grigoriev I.V."/>
            <person name="Hibbett D."/>
            <person name="Nagy L.G."/>
            <person name="Martin F.M."/>
        </authorList>
    </citation>
    <scope>NUCLEOTIDE SEQUENCE</scope>
    <source>
        <strain evidence="1">BED1</strain>
    </source>
</reference>
<keyword evidence="2" id="KW-1185">Reference proteome</keyword>
<dbReference type="AlphaFoldDB" id="A0AAD4BEL1"/>